<dbReference type="InterPro" id="IPR024747">
    <property type="entry name" value="Pyridox_Oxase-rel"/>
</dbReference>
<sequence>MPNGEQRALDLLARVTHGRVATSMRALPVLACARHIVADGHVLLRMHRGHGYQHACAGHVVAYGADNLGTGEPGRPGTPGEQWSVQIVGACAATEPTAAQLARFGPAPRTMDGEPFDPVYLRVTPEIVTVHTADDSLRRHFEHVL</sequence>
<gene>
    <name evidence="1" type="ORF">JS756_04565</name>
</gene>
<comment type="caution">
    <text evidence="1">The sequence shown here is derived from an EMBL/GenBank/DDBJ whole genome shotgun (WGS) entry which is preliminary data.</text>
</comment>
<dbReference type="RefSeq" id="WP_205381596.1">
    <property type="nucleotide sequence ID" value="NZ_JAFFZS010000002.1"/>
</dbReference>
<dbReference type="SUPFAM" id="SSF50475">
    <property type="entry name" value="FMN-binding split barrel"/>
    <property type="match status" value="1"/>
</dbReference>
<dbReference type="EMBL" id="JAFFZS010000002">
    <property type="protein sequence ID" value="MBN0043382.1"/>
    <property type="molecule type" value="Genomic_DNA"/>
</dbReference>
<accession>A0ABS2VJW9</accession>
<name>A0ABS2VJW9_STRAS</name>
<organism evidence="1 2">
    <name type="scientific">Streptomyces actuosus</name>
    <dbReference type="NCBI Taxonomy" id="1885"/>
    <lineage>
        <taxon>Bacteria</taxon>
        <taxon>Bacillati</taxon>
        <taxon>Actinomycetota</taxon>
        <taxon>Actinomycetes</taxon>
        <taxon>Kitasatosporales</taxon>
        <taxon>Streptomycetaceae</taxon>
        <taxon>Streptomyces</taxon>
    </lineage>
</organism>
<dbReference type="InterPro" id="IPR012349">
    <property type="entry name" value="Split_barrel_FMN-bd"/>
</dbReference>
<dbReference type="Gene3D" id="2.30.110.10">
    <property type="entry name" value="Electron Transport, Fmn-binding Protein, Chain A"/>
    <property type="match status" value="1"/>
</dbReference>
<dbReference type="Pfam" id="PF12900">
    <property type="entry name" value="Pyridox_ox_2"/>
    <property type="match status" value="1"/>
</dbReference>
<protein>
    <submittedName>
        <fullName evidence="1">Pyridoxamine 5'-phosphate oxidase family protein</fullName>
    </submittedName>
</protein>
<dbReference type="Proteomes" id="UP000788262">
    <property type="component" value="Unassembled WGS sequence"/>
</dbReference>
<keyword evidence="2" id="KW-1185">Reference proteome</keyword>
<reference evidence="1 2" key="1">
    <citation type="submission" date="2021-02" db="EMBL/GenBank/DDBJ databases">
        <title>Whole genome sequencing of Streptomyces actuosus VRA1.</title>
        <authorList>
            <person name="Sen G."/>
            <person name="Sen A."/>
        </authorList>
    </citation>
    <scope>NUCLEOTIDE SEQUENCE [LARGE SCALE GENOMIC DNA]</scope>
    <source>
        <strain evidence="1 2">VRA1</strain>
    </source>
</reference>
<proteinExistence type="predicted"/>
<evidence type="ECO:0000313" key="1">
    <source>
        <dbReference type="EMBL" id="MBN0043382.1"/>
    </source>
</evidence>
<evidence type="ECO:0000313" key="2">
    <source>
        <dbReference type="Proteomes" id="UP000788262"/>
    </source>
</evidence>